<organism evidence="5 6">
    <name type="scientific">Patella caerulea</name>
    <name type="common">Rayed Mediterranean limpet</name>
    <dbReference type="NCBI Taxonomy" id="87958"/>
    <lineage>
        <taxon>Eukaryota</taxon>
        <taxon>Metazoa</taxon>
        <taxon>Spiralia</taxon>
        <taxon>Lophotrochozoa</taxon>
        <taxon>Mollusca</taxon>
        <taxon>Gastropoda</taxon>
        <taxon>Patellogastropoda</taxon>
        <taxon>Patelloidea</taxon>
        <taxon>Patellidae</taxon>
        <taxon>Patella</taxon>
    </lineage>
</organism>
<gene>
    <name evidence="5" type="ORF">SNE40_000664</name>
</gene>
<dbReference type="EMBL" id="JAZGQO010000001">
    <property type="protein sequence ID" value="KAK6195187.1"/>
    <property type="molecule type" value="Genomic_DNA"/>
</dbReference>
<protein>
    <recommendedName>
        <fullName evidence="4">EF-hand domain-containing protein</fullName>
    </recommendedName>
</protein>
<dbReference type="PANTHER" id="PTHR23048">
    <property type="entry name" value="MYOSIN LIGHT CHAIN 1, 3"/>
    <property type="match status" value="1"/>
</dbReference>
<evidence type="ECO:0000259" key="4">
    <source>
        <dbReference type="PROSITE" id="PS50222"/>
    </source>
</evidence>
<evidence type="ECO:0000256" key="3">
    <source>
        <dbReference type="ARBA" id="ARBA00023175"/>
    </source>
</evidence>
<keyword evidence="6" id="KW-1185">Reference proteome</keyword>
<name>A0AAN8KH01_PATCE</name>
<evidence type="ECO:0000313" key="6">
    <source>
        <dbReference type="Proteomes" id="UP001347796"/>
    </source>
</evidence>
<dbReference type="GO" id="GO:0005509">
    <property type="term" value="F:calcium ion binding"/>
    <property type="evidence" value="ECO:0007669"/>
    <property type="project" value="InterPro"/>
</dbReference>
<dbReference type="InterPro" id="IPR011992">
    <property type="entry name" value="EF-hand-dom_pair"/>
</dbReference>
<accession>A0AAN8KH01</accession>
<keyword evidence="2" id="KW-0518">Myosin</keyword>
<dbReference type="Pfam" id="PF13499">
    <property type="entry name" value="EF-hand_7"/>
    <property type="match status" value="1"/>
</dbReference>
<evidence type="ECO:0000256" key="2">
    <source>
        <dbReference type="ARBA" id="ARBA00023123"/>
    </source>
</evidence>
<dbReference type="InterPro" id="IPR050230">
    <property type="entry name" value="CALM/Myosin/TropC-like"/>
</dbReference>
<dbReference type="SUPFAM" id="SSF47473">
    <property type="entry name" value="EF-hand"/>
    <property type="match status" value="1"/>
</dbReference>
<comment type="caution">
    <text evidence="5">The sequence shown here is derived from an EMBL/GenBank/DDBJ whole genome shotgun (WGS) entry which is preliminary data.</text>
</comment>
<dbReference type="FunFam" id="1.10.238.10:FF:000003">
    <property type="entry name" value="Calmodulin A"/>
    <property type="match status" value="1"/>
</dbReference>
<dbReference type="SMART" id="SM00054">
    <property type="entry name" value="EFh"/>
    <property type="match status" value="1"/>
</dbReference>
<evidence type="ECO:0000313" key="5">
    <source>
        <dbReference type="EMBL" id="KAK6195187.1"/>
    </source>
</evidence>
<dbReference type="PROSITE" id="PS50222">
    <property type="entry name" value="EF_HAND_2"/>
    <property type="match status" value="1"/>
</dbReference>
<proteinExistence type="predicted"/>
<feature type="domain" description="EF-hand" evidence="4">
    <location>
        <begin position="79"/>
        <end position="114"/>
    </location>
</feature>
<dbReference type="Proteomes" id="UP001347796">
    <property type="component" value="Unassembled WGS sequence"/>
</dbReference>
<dbReference type="InterPro" id="IPR002048">
    <property type="entry name" value="EF_hand_dom"/>
</dbReference>
<keyword evidence="1" id="KW-0677">Repeat</keyword>
<dbReference type="AlphaFoldDB" id="A0AAN8KH01"/>
<dbReference type="Gene3D" id="1.10.238.10">
    <property type="entry name" value="EF-hand"/>
    <property type="match status" value="2"/>
</dbReference>
<evidence type="ECO:0000256" key="1">
    <source>
        <dbReference type="ARBA" id="ARBA00022737"/>
    </source>
</evidence>
<sequence length="153" mass="17513">MSDDLRDVQEVFDLFDFWDGRDGLVDAVKVGDLLRCTGLNPTEEHIKKFGGTKMAGEKQLPYEECKAIWDQAKAIKDTMTHKDFREAFKSFDREGQGFISAAEMRHMLNAMGDRLSDNEIDDIIKYTDIREDLEGNIKYDQFIEKVLDGPPGV</sequence>
<dbReference type="PANTHER" id="PTHR23048:SF33">
    <property type="entry name" value="MYOSIN LIGHT CHAIN ALKALI"/>
    <property type="match status" value="1"/>
</dbReference>
<reference evidence="5 6" key="1">
    <citation type="submission" date="2024-01" db="EMBL/GenBank/DDBJ databases">
        <title>The genome of the rayed Mediterranean limpet Patella caerulea (Linnaeus, 1758).</title>
        <authorList>
            <person name="Anh-Thu Weber A."/>
            <person name="Halstead-Nussloch G."/>
        </authorList>
    </citation>
    <scope>NUCLEOTIDE SEQUENCE [LARGE SCALE GENOMIC DNA]</scope>
    <source>
        <strain evidence="5">AATW-2023a</strain>
        <tissue evidence="5">Whole specimen</tissue>
    </source>
</reference>
<dbReference type="GO" id="GO:0005859">
    <property type="term" value="C:muscle myosin complex"/>
    <property type="evidence" value="ECO:0007669"/>
    <property type="project" value="TreeGrafter"/>
</dbReference>
<keyword evidence="3" id="KW-0505">Motor protein</keyword>